<proteinExistence type="predicted"/>
<dbReference type="EMBL" id="JBFCZG010000005">
    <property type="protein sequence ID" value="KAL3422616.1"/>
    <property type="molecule type" value="Genomic_DNA"/>
</dbReference>
<protein>
    <submittedName>
        <fullName evidence="3">Lysophospholipase a</fullName>
    </submittedName>
</protein>
<evidence type="ECO:0000313" key="4">
    <source>
        <dbReference type="Proteomes" id="UP001629113"/>
    </source>
</evidence>
<evidence type="ECO:0000313" key="3">
    <source>
        <dbReference type="EMBL" id="KAL3422616.1"/>
    </source>
</evidence>
<evidence type="ECO:0000256" key="2">
    <source>
        <dbReference type="SAM" id="SignalP"/>
    </source>
</evidence>
<keyword evidence="2" id="KW-0732">Signal</keyword>
<accession>A0ABR4PHZ9</accession>
<dbReference type="Gene3D" id="3.40.50.1110">
    <property type="entry name" value="SGNH hydrolase"/>
    <property type="match status" value="1"/>
</dbReference>
<dbReference type="Proteomes" id="UP001629113">
    <property type="component" value="Unassembled WGS sequence"/>
</dbReference>
<dbReference type="InterPro" id="IPR051058">
    <property type="entry name" value="GDSL_Est/Lipase"/>
</dbReference>
<dbReference type="Pfam" id="PF00657">
    <property type="entry name" value="Lipase_GDSL"/>
    <property type="match status" value="1"/>
</dbReference>
<dbReference type="PANTHER" id="PTHR45648:SF85">
    <property type="entry name" value="A, PUTATIVE (AFU_ORTHOLOGUE AFUA_2G10760)-RELATED"/>
    <property type="match status" value="1"/>
</dbReference>
<dbReference type="PANTHER" id="PTHR45648">
    <property type="entry name" value="GDSL LIPASE/ACYLHYDROLASE FAMILY PROTEIN (AFU_ORTHOLOGUE AFUA_4G14700)"/>
    <property type="match status" value="1"/>
</dbReference>
<reference evidence="3 4" key="1">
    <citation type="submission" date="2024-06" db="EMBL/GenBank/DDBJ databases">
        <title>Complete genome of Phlyctema vagabunda strain 19-DSS-EL-015.</title>
        <authorList>
            <person name="Fiorenzani C."/>
        </authorList>
    </citation>
    <scope>NUCLEOTIDE SEQUENCE [LARGE SCALE GENOMIC DNA]</scope>
    <source>
        <strain evidence="3 4">19-DSS-EL-015</strain>
    </source>
</reference>
<evidence type="ECO:0000256" key="1">
    <source>
        <dbReference type="ARBA" id="ARBA00022801"/>
    </source>
</evidence>
<name>A0ABR4PHZ9_9HELO</name>
<keyword evidence="1" id="KW-0378">Hydrolase</keyword>
<feature type="signal peptide" evidence="2">
    <location>
        <begin position="1"/>
        <end position="18"/>
    </location>
</feature>
<dbReference type="CDD" id="cd01846">
    <property type="entry name" value="fatty_acyltransferase_like"/>
    <property type="match status" value="1"/>
</dbReference>
<dbReference type="InterPro" id="IPR001087">
    <property type="entry name" value="GDSL"/>
</dbReference>
<feature type="chain" id="PRO_5045831808" evidence="2">
    <location>
        <begin position="19"/>
        <end position="343"/>
    </location>
</feature>
<dbReference type="InterPro" id="IPR036514">
    <property type="entry name" value="SGNH_hydro_sf"/>
</dbReference>
<gene>
    <name evidence="3" type="ORF">PVAG01_06772</name>
</gene>
<keyword evidence="4" id="KW-1185">Reference proteome</keyword>
<organism evidence="3 4">
    <name type="scientific">Phlyctema vagabunda</name>
    <dbReference type="NCBI Taxonomy" id="108571"/>
    <lineage>
        <taxon>Eukaryota</taxon>
        <taxon>Fungi</taxon>
        <taxon>Dikarya</taxon>
        <taxon>Ascomycota</taxon>
        <taxon>Pezizomycotina</taxon>
        <taxon>Leotiomycetes</taxon>
        <taxon>Helotiales</taxon>
        <taxon>Dermateaceae</taxon>
        <taxon>Phlyctema</taxon>
    </lineage>
</organism>
<dbReference type="SUPFAM" id="SSF52266">
    <property type="entry name" value="SGNH hydrolase"/>
    <property type="match status" value="1"/>
</dbReference>
<comment type="caution">
    <text evidence="3">The sequence shown here is derived from an EMBL/GenBank/DDBJ whole genome shotgun (WGS) entry which is preliminary data.</text>
</comment>
<sequence>MKLTVGLALLSVAKLVKPSPTYDAHQRNSSFDWDQTKYLLAFGDSYTYVQGQAGRQNYSFIADELNPSYPPAQLLSNEIVQNQIGTSAGGPNWVEYLTGCFSGLPSKCKKQLWDFAFAGADVSTTYTPLHHNYTISFENQIAYWKKYAEPYIPVKLSRALVAVWIGINDINDTDKTKFPAFNATDFPSFYDKIIGAEFQALQTVYDAGYRNFLFMNLPPLERSPANAGSTPVLPNNTMLQSYNSLISAHADSFRNSHVGASVFVFDTYDYLLSILENPEPYGLKNTTGYCAQYNAPDIGTNYAAYGCLPIEQYFWYNTGHITFRVHELVAKEVGKFLKSVSRT</sequence>